<accession>A0AAD9AE28</accession>
<dbReference type="AlphaFoldDB" id="A0AAD9AE28"/>
<organism evidence="1 2">
    <name type="scientific">Colletotrichum chrysophilum</name>
    <dbReference type="NCBI Taxonomy" id="1836956"/>
    <lineage>
        <taxon>Eukaryota</taxon>
        <taxon>Fungi</taxon>
        <taxon>Dikarya</taxon>
        <taxon>Ascomycota</taxon>
        <taxon>Pezizomycotina</taxon>
        <taxon>Sordariomycetes</taxon>
        <taxon>Hypocreomycetidae</taxon>
        <taxon>Glomerellales</taxon>
        <taxon>Glomerellaceae</taxon>
        <taxon>Colletotrichum</taxon>
        <taxon>Colletotrichum gloeosporioides species complex</taxon>
    </lineage>
</organism>
<keyword evidence="2" id="KW-1185">Reference proteome</keyword>
<name>A0AAD9AE28_9PEZI</name>
<proteinExistence type="predicted"/>
<gene>
    <name evidence="1" type="ORF">CCHR01_11470</name>
</gene>
<dbReference type="EMBL" id="JAQOWY010000255">
    <property type="protein sequence ID" value="KAK1845922.1"/>
    <property type="molecule type" value="Genomic_DNA"/>
</dbReference>
<evidence type="ECO:0000313" key="2">
    <source>
        <dbReference type="Proteomes" id="UP001243330"/>
    </source>
</evidence>
<reference evidence="1" key="1">
    <citation type="submission" date="2023-01" db="EMBL/GenBank/DDBJ databases">
        <title>Colletotrichum chrysophilum M932 genome sequence.</title>
        <authorList>
            <person name="Baroncelli R."/>
        </authorList>
    </citation>
    <scope>NUCLEOTIDE SEQUENCE</scope>
    <source>
        <strain evidence="1">M932</strain>
    </source>
</reference>
<comment type="caution">
    <text evidence="1">The sequence shown here is derived from an EMBL/GenBank/DDBJ whole genome shotgun (WGS) entry which is preliminary data.</text>
</comment>
<protein>
    <submittedName>
        <fullName evidence="1">Uncharacterized protein</fullName>
    </submittedName>
</protein>
<dbReference type="Proteomes" id="UP001243330">
    <property type="component" value="Unassembled WGS sequence"/>
</dbReference>
<evidence type="ECO:0000313" key="1">
    <source>
        <dbReference type="EMBL" id="KAK1845922.1"/>
    </source>
</evidence>
<sequence length="54" mass="6490">MGLLFWTWDLQLTGSRVEPEMQRRWPGVGHQEPKTPKRARIGRKWDRHLKTCMS</sequence>